<protein>
    <recommendedName>
        <fullName evidence="3">Type IV pilus assembly protein PilM</fullName>
    </recommendedName>
</protein>
<dbReference type="SUPFAM" id="SSF53067">
    <property type="entry name" value="Actin-like ATPase domain"/>
    <property type="match status" value="1"/>
</dbReference>
<organism evidence="1 2">
    <name type="scientific">Desulfurispirillum indicum (strain ATCC BAA-1389 / DSM 22839 / S5)</name>
    <dbReference type="NCBI Taxonomy" id="653733"/>
    <lineage>
        <taxon>Bacteria</taxon>
        <taxon>Pseudomonadati</taxon>
        <taxon>Chrysiogenota</taxon>
        <taxon>Chrysiogenia</taxon>
        <taxon>Chrysiogenales</taxon>
        <taxon>Chrysiogenaceae</taxon>
        <taxon>Desulfurispirillum</taxon>
    </lineage>
</organism>
<name>E6W2K6_DESIS</name>
<dbReference type="Pfam" id="PF11104">
    <property type="entry name" value="PilM_2"/>
    <property type="match status" value="1"/>
</dbReference>
<gene>
    <name evidence="1" type="ordered locus">Selin_0850</name>
</gene>
<evidence type="ECO:0000313" key="2">
    <source>
        <dbReference type="Proteomes" id="UP000002572"/>
    </source>
</evidence>
<dbReference type="PANTHER" id="PTHR32432:SF3">
    <property type="entry name" value="ETHANOLAMINE UTILIZATION PROTEIN EUTJ"/>
    <property type="match status" value="1"/>
</dbReference>
<dbReference type="STRING" id="653733.Selin_0850"/>
<reference evidence="1 2" key="1">
    <citation type="submission" date="2010-12" db="EMBL/GenBank/DDBJ databases">
        <title>Complete sequence of Desulfurispirillum indicum S5.</title>
        <authorList>
            <consortium name="US DOE Joint Genome Institute"/>
            <person name="Lucas S."/>
            <person name="Copeland A."/>
            <person name="Lapidus A."/>
            <person name="Cheng J.-F."/>
            <person name="Goodwin L."/>
            <person name="Pitluck S."/>
            <person name="Chertkov O."/>
            <person name="Held B."/>
            <person name="Detter J.C."/>
            <person name="Han C."/>
            <person name="Tapia R."/>
            <person name="Land M."/>
            <person name="Hauser L."/>
            <person name="Kyrpides N."/>
            <person name="Ivanova N."/>
            <person name="Mikhailova N."/>
            <person name="Haggblom M."/>
            <person name="Rauschenbach I."/>
            <person name="Bini E."/>
            <person name="Woyke T."/>
        </authorList>
    </citation>
    <scope>NUCLEOTIDE SEQUENCE [LARGE SCALE GENOMIC DNA]</scope>
    <source>
        <strain evidence="2">ATCC BAA-1389 / DSM 22839 / S5</strain>
    </source>
</reference>
<dbReference type="InParanoid" id="E6W2K6"/>
<accession>E6W2K6</accession>
<dbReference type="InterPro" id="IPR005883">
    <property type="entry name" value="PilM"/>
</dbReference>
<dbReference type="InterPro" id="IPR043129">
    <property type="entry name" value="ATPase_NBD"/>
</dbReference>
<keyword evidence="2" id="KW-1185">Reference proteome</keyword>
<dbReference type="OrthoDB" id="9773403at2"/>
<dbReference type="eggNOG" id="COG4972">
    <property type="taxonomic scope" value="Bacteria"/>
</dbReference>
<dbReference type="InterPro" id="IPR050696">
    <property type="entry name" value="FtsA/MreB"/>
</dbReference>
<sequence>MITVGIDIGSYSVKCAAAEIKGKERKLIFVGEEPMESGGFSGGSFTNHEIVFKSLRKVLSNVTLTGSKVVLSIPCCSLLHKATVEYPGTPMKDAMKMIRWDYIQYLPEGSDTSAVTVAFSGHKSHSDPATSCVDVYAIPEYLVANYTNLFADISVSVNAIDLSTLALERFYGMVAPASGLGIIINVGHEYTEYAIVVDGTPDYQGFLPIGGSHVAQDISETLDIPFNDAVAMTRGSFSRDTEGDVHQMVNEEFFKLAERVVRNLSKVLKERYRRMAVERCILAGGVGSSVAFANRIIDRLDTQALSITSIPGVQMSDRVQPLASQGLGKYAVAVGLSFYL</sequence>
<dbReference type="AlphaFoldDB" id="E6W2K6"/>
<dbReference type="Gene3D" id="3.30.420.40">
    <property type="match status" value="2"/>
</dbReference>
<proteinExistence type="predicted"/>
<evidence type="ECO:0000313" key="1">
    <source>
        <dbReference type="EMBL" id="ADU65590.1"/>
    </source>
</evidence>
<dbReference type="Gene3D" id="3.30.1490.300">
    <property type="match status" value="1"/>
</dbReference>
<evidence type="ECO:0008006" key="3">
    <source>
        <dbReference type="Google" id="ProtNLM"/>
    </source>
</evidence>
<dbReference type="RefSeq" id="WP_013505476.1">
    <property type="nucleotide sequence ID" value="NC_014836.1"/>
</dbReference>
<dbReference type="Proteomes" id="UP000002572">
    <property type="component" value="Chromosome"/>
</dbReference>
<dbReference type="KEGG" id="din:Selin_0850"/>
<dbReference type="PANTHER" id="PTHR32432">
    <property type="entry name" value="CELL DIVISION PROTEIN FTSA-RELATED"/>
    <property type="match status" value="1"/>
</dbReference>
<dbReference type="EMBL" id="CP002432">
    <property type="protein sequence ID" value="ADU65590.1"/>
    <property type="molecule type" value="Genomic_DNA"/>
</dbReference>
<dbReference type="HOGENOM" id="CLU_815661_0_0_0"/>